<keyword evidence="2" id="KW-1185">Reference proteome</keyword>
<protein>
    <submittedName>
        <fullName evidence="1">Uncharacterized protein</fullName>
    </submittedName>
</protein>
<dbReference type="EMBL" id="BAABJK010000004">
    <property type="protein sequence ID" value="GAA4968068.1"/>
    <property type="molecule type" value="Genomic_DNA"/>
</dbReference>
<dbReference type="RefSeq" id="WP_345167050.1">
    <property type="nucleotide sequence ID" value="NZ_BAABJK010000004.1"/>
</dbReference>
<comment type="caution">
    <text evidence="1">The sequence shown here is derived from an EMBL/GenBank/DDBJ whole genome shotgun (WGS) entry which is preliminary data.</text>
</comment>
<reference evidence="2" key="1">
    <citation type="journal article" date="2019" name="Int. J. Syst. Evol. Microbiol.">
        <title>The Global Catalogue of Microorganisms (GCM) 10K type strain sequencing project: providing services to taxonomists for standard genome sequencing and annotation.</title>
        <authorList>
            <consortium name="The Broad Institute Genomics Platform"/>
            <consortium name="The Broad Institute Genome Sequencing Center for Infectious Disease"/>
            <person name="Wu L."/>
            <person name="Ma J."/>
        </authorList>
    </citation>
    <scope>NUCLEOTIDE SEQUENCE [LARGE SCALE GENOMIC DNA]</scope>
    <source>
        <strain evidence="2">JCM 18287</strain>
    </source>
</reference>
<sequence>MLKKKNDYSVIVFFENESRPKKWEYVHKLNGFSMFLTKKHPTWAYMNVYNRREGTFMKRLVKGSFIPERL</sequence>
<dbReference type="Proteomes" id="UP001501692">
    <property type="component" value="Unassembled WGS sequence"/>
</dbReference>
<organism evidence="1 2">
    <name type="scientific">Algibacter aquimarinus</name>
    <dbReference type="NCBI Taxonomy" id="1136748"/>
    <lineage>
        <taxon>Bacteria</taxon>
        <taxon>Pseudomonadati</taxon>
        <taxon>Bacteroidota</taxon>
        <taxon>Flavobacteriia</taxon>
        <taxon>Flavobacteriales</taxon>
        <taxon>Flavobacteriaceae</taxon>
        <taxon>Algibacter</taxon>
    </lineage>
</organism>
<evidence type="ECO:0000313" key="1">
    <source>
        <dbReference type="EMBL" id="GAA4968068.1"/>
    </source>
</evidence>
<proteinExistence type="predicted"/>
<evidence type="ECO:0000313" key="2">
    <source>
        <dbReference type="Proteomes" id="UP001501692"/>
    </source>
</evidence>
<name>A0ABP9HD07_9FLAO</name>
<accession>A0ABP9HD07</accession>
<gene>
    <name evidence="1" type="ORF">GCM10023315_16990</name>
</gene>